<dbReference type="AlphaFoldDB" id="A0A5J4PS58"/>
<comment type="caution">
    <text evidence="1">The sequence shown here is derived from an EMBL/GenBank/DDBJ whole genome shotgun (WGS) entry which is preliminary data.</text>
</comment>
<accession>A0A5J4PS58</accession>
<evidence type="ECO:0000313" key="2">
    <source>
        <dbReference type="Proteomes" id="UP000324800"/>
    </source>
</evidence>
<gene>
    <name evidence="1" type="ORF">EZS28_056127</name>
</gene>
<dbReference type="EMBL" id="SNRW01049238">
    <property type="protein sequence ID" value="KAA6311444.1"/>
    <property type="molecule type" value="Genomic_DNA"/>
</dbReference>
<dbReference type="Proteomes" id="UP000324800">
    <property type="component" value="Unassembled WGS sequence"/>
</dbReference>
<sequence>MHKQYELQLLTNEKVSFLFEVHFACSFKDSVKLHIIIRFCKQVDFEKCNPKFQKLSEKVRLM</sequence>
<proteinExistence type="predicted"/>
<feature type="non-terminal residue" evidence="1">
    <location>
        <position position="62"/>
    </location>
</feature>
<protein>
    <submittedName>
        <fullName evidence="1">Uncharacterized protein</fullName>
    </submittedName>
</protein>
<name>A0A5J4PS58_9EUKA</name>
<organism evidence="1 2">
    <name type="scientific">Streblomastix strix</name>
    <dbReference type="NCBI Taxonomy" id="222440"/>
    <lineage>
        <taxon>Eukaryota</taxon>
        <taxon>Metamonada</taxon>
        <taxon>Preaxostyla</taxon>
        <taxon>Oxymonadida</taxon>
        <taxon>Streblomastigidae</taxon>
        <taxon>Streblomastix</taxon>
    </lineage>
</organism>
<reference evidence="1 2" key="1">
    <citation type="submission" date="2019-03" db="EMBL/GenBank/DDBJ databases">
        <title>Single cell metagenomics reveals metabolic interactions within the superorganism composed of flagellate Streblomastix strix and complex community of Bacteroidetes bacteria on its surface.</title>
        <authorList>
            <person name="Treitli S.C."/>
            <person name="Kolisko M."/>
            <person name="Husnik F."/>
            <person name="Keeling P."/>
            <person name="Hampl V."/>
        </authorList>
    </citation>
    <scope>NUCLEOTIDE SEQUENCE [LARGE SCALE GENOMIC DNA]</scope>
    <source>
        <strain evidence="1">ST1C</strain>
    </source>
</reference>
<evidence type="ECO:0000313" key="1">
    <source>
        <dbReference type="EMBL" id="KAA6311444.1"/>
    </source>
</evidence>